<name>Q39B76_BURL3</name>
<dbReference type="HOGENOM" id="CLU_658381_0_0_4"/>
<proteinExistence type="predicted"/>
<dbReference type="EMBL" id="CP000152">
    <property type="protein sequence ID" value="ABB10285.1"/>
    <property type="molecule type" value="Genomic_DNA"/>
</dbReference>
<sequence length="417" mass="45852">MPVRAAEFKPSVAIPACYTRASSNEARPEQQRRERAMNTPSSHRGRTRPAIPHPKTTRHRCAAVALAAFAALAAVGIAHAETKPTTHYAINLTRDSGSEIPLSSEPYSWTTHDGKVLAEGVTDDKGRAAIARQAGETHYVLETVNTRWIYTVDNACWTHRDDAFARCAKLTDAVNLVRQRMADDARTEQAAAAKRRDAALARYRAAAAAHDDELVWLGPLPAEWSKDDVQKQLDDVYGKIKHELDNLGDADIDVSRFVCRSPDQIGPAPDQQAVIDYMSSLREPGSTTPAQWTALVEAARKGNWLARLQIFVALGSRPKDDLVSVYRRIQLMTWLQANHVGALYTYYLGELAATGYFEGPGPGATSPIPLYAAMRGSYAAMKRAGDSLMARDEPDVQAIGKRMHDCALQMMPVLFAK</sequence>
<keyword evidence="3" id="KW-1185">Reference proteome</keyword>
<reference evidence="2" key="1">
    <citation type="submission" date="2005-10" db="EMBL/GenBank/DDBJ databases">
        <title>Complete sequence of chromosome 2 of Burkholderia sp. 383.</title>
        <authorList>
            <consortium name="US DOE Joint Genome Institute"/>
            <person name="Copeland A."/>
            <person name="Lucas S."/>
            <person name="Lapidus A."/>
            <person name="Barry K."/>
            <person name="Detter J.C."/>
            <person name="Glavina T."/>
            <person name="Hammon N."/>
            <person name="Israni S."/>
            <person name="Pitluck S."/>
            <person name="Chain P."/>
            <person name="Malfatti S."/>
            <person name="Shin M."/>
            <person name="Vergez L."/>
            <person name="Schmutz J."/>
            <person name="Larimer F."/>
            <person name="Land M."/>
            <person name="Kyrpides N."/>
            <person name="Lykidis A."/>
            <person name="Richardson P."/>
        </authorList>
    </citation>
    <scope>NUCLEOTIDE SEQUENCE [LARGE SCALE GENOMIC DNA]</scope>
    <source>
        <strain evidence="2">383</strain>
    </source>
</reference>
<accession>Q39B76</accession>
<feature type="region of interest" description="Disordered" evidence="1">
    <location>
        <begin position="19"/>
        <end position="56"/>
    </location>
</feature>
<feature type="compositionally biased region" description="Basic and acidic residues" evidence="1">
    <location>
        <begin position="26"/>
        <end position="36"/>
    </location>
</feature>
<evidence type="ECO:0000313" key="3">
    <source>
        <dbReference type="Proteomes" id="UP000002705"/>
    </source>
</evidence>
<dbReference type="AlphaFoldDB" id="Q39B76"/>
<evidence type="ECO:0000256" key="1">
    <source>
        <dbReference type="SAM" id="MobiDB-lite"/>
    </source>
</evidence>
<evidence type="ECO:0000313" key="2">
    <source>
        <dbReference type="EMBL" id="ABB10285.1"/>
    </source>
</evidence>
<dbReference type="Proteomes" id="UP000002705">
    <property type="component" value="Chromosome 2"/>
</dbReference>
<dbReference type="KEGG" id="bur:Bcep18194_B0169"/>
<dbReference type="PATRIC" id="fig|482957.22.peg.3741"/>
<organism evidence="2 3">
    <name type="scientific">Burkholderia lata (strain ATCC 17760 / DSM 23089 / LMG 22485 / NCIMB 9086 / R18194 / 383)</name>
    <dbReference type="NCBI Taxonomy" id="482957"/>
    <lineage>
        <taxon>Bacteria</taxon>
        <taxon>Pseudomonadati</taxon>
        <taxon>Pseudomonadota</taxon>
        <taxon>Betaproteobacteria</taxon>
        <taxon>Burkholderiales</taxon>
        <taxon>Burkholderiaceae</taxon>
        <taxon>Burkholderia</taxon>
        <taxon>Burkholderia cepacia complex</taxon>
    </lineage>
</organism>
<protein>
    <submittedName>
        <fullName evidence="2">Uncharacterized protein</fullName>
    </submittedName>
</protein>
<gene>
    <name evidence="2" type="ordered locus">Bcep18194_B0169</name>
</gene>